<comment type="caution">
    <text evidence="1">The sequence shown here is derived from an EMBL/GenBank/DDBJ whole genome shotgun (WGS) entry which is preliminary data.</text>
</comment>
<reference evidence="2" key="1">
    <citation type="journal article" date="2023" name="Front. Plant Sci.">
        <title>Chromosomal-level genome assembly of Melastoma candidum provides insights into trichome evolution.</title>
        <authorList>
            <person name="Zhong Y."/>
            <person name="Wu W."/>
            <person name="Sun C."/>
            <person name="Zou P."/>
            <person name="Liu Y."/>
            <person name="Dai S."/>
            <person name="Zhou R."/>
        </authorList>
    </citation>
    <scope>NUCLEOTIDE SEQUENCE [LARGE SCALE GENOMIC DNA]</scope>
</reference>
<proteinExistence type="predicted"/>
<name>A0ACB9L3D6_9MYRT</name>
<protein>
    <submittedName>
        <fullName evidence="1">Uncharacterized protein</fullName>
    </submittedName>
</protein>
<organism evidence="1 2">
    <name type="scientific">Melastoma candidum</name>
    <dbReference type="NCBI Taxonomy" id="119954"/>
    <lineage>
        <taxon>Eukaryota</taxon>
        <taxon>Viridiplantae</taxon>
        <taxon>Streptophyta</taxon>
        <taxon>Embryophyta</taxon>
        <taxon>Tracheophyta</taxon>
        <taxon>Spermatophyta</taxon>
        <taxon>Magnoliopsida</taxon>
        <taxon>eudicotyledons</taxon>
        <taxon>Gunneridae</taxon>
        <taxon>Pentapetalae</taxon>
        <taxon>rosids</taxon>
        <taxon>malvids</taxon>
        <taxon>Myrtales</taxon>
        <taxon>Melastomataceae</taxon>
        <taxon>Melastomatoideae</taxon>
        <taxon>Melastomateae</taxon>
        <taxon>Melastoma</taxon>
    </lineage>
</organism>
<gene>
    <name evidence="1" type="ORF">MLD38_039379</name>
</gene>
<dbReference type="Proteomes" id="UP001057402">
    <property type="component" value="Chromosome 12"/>
</dbReference>
<accession>A0ACB9L3D6</accession>
<keyword evidence="2" id="KW-1185">Reference proteome</keyword>
<evidence type="ECO:0000313" key="2">
    <source>
        <dbReference type="Proteomes" id="UP001057402"/>
    </source>
</evidence>
<dbReference type="EMBL" id="CM042891">
    <property type="protein sequence ID" value="KAI4303786.1"/>
    <property type="molecule type" value="Genomic_DNA"/>
</dbReference>
<evidence type="ECO:0000313" key="1">
    <source>
        <dbReference type="EMBL" id="KAI4303786.1"/>
    </source>
</evidence>
<sequence length="142" mass="15919">MALHRASFKGHMDVVRILIEKGIGIDTKDMDGYSALRCTTDSGHTDVVALLVKKGADVGSRKNKDLAAPQIVESLRLHRHQEEAGTPRRNQGVSRGDRRSITGIMRRDRQGSIRNIYSIPFIRNAFKGIHSHVNQTYYNSHA</sequence>